<keyword evidence="3" id="KW-0731">Sigma factor</keyword>
<keyword evidence="8" id="KW-1185">Reference proteome</keyword>
<evidence type="ECO:0000256" key="1">
    <source>
        <dbReference type="ARBA" id="ARBA00010641"/>
    </source>
</evidence>
<organism evidence="7 8">
    <name type="scientific">Tautonia plasticadhaerens</name>
    <dbReference type="NCBI Taxonomy" id="2527974"/>
    <lineage>
        <taxon>Bacteria</taxon>
        <taxon>Pseudomonadati</taxon>
        <taxon>Planctomycetota</taxon>
        <taxon>Planctomycetia</taxon>
        <taxon>Isosphaerales</taxon>
        <taxon>Isosphaeraceae</taxon>
        <taxon>Tautonia</taxon>
    </lineage>
</organism>
<dbReference type="InterPro" id="IPR014284">
    <property type="entry name" value="RNA_pol_sigma-70_dom"/>
</dbReference>
<dbReference type="PANTHER" id="PTHR43133:SF51">
    <property type="entry name" value="RNA POLYMERASE SIGMA FACTOR"/>
    <property type="match status" value="1"/>
</dbReference>
<dbReference type="CDD" id="cd06171">
    <property type="entry name" value="Sigma70_r4"/>
    <property type="match status" value="1"/>
</dbReference>
<dbReference type="Pfam" id="PF04542">
    <property type="entry name" value="Sigma70_r2"/>
    <property type="match status" value="1"/>
</dbReference>
<dbReference type="InterPro" id="IPR036388">
    <property type="entry name" value="WH-like_DNA-bd_sf"/>
</dbReference>
<dbReference type="AlphaFoldDB" id="A0A518H8C9"/>
<dbReference type="InterPro" id="IPR013249">
    <property type="entry name" value="RNA_pol_sigma70_r4_t2"/>
</dbReference>
<dbReference type="Gene3D" id="1.10.1740.10">
    <property type="match status" value="1"/>
</dbReference>
<evidence type="ECO:0000259" key="6">
    <source>
        <dbReference type="Pfam" id="PF08281"/>
    </source>
</evidence>
<dbReference type="NCBIfam" id="TIGR02937">
    <property type="entry name" value="sigma70-ECF"/>
    <property type="match status" value="1"/>
</dbReference>
<evidence type="ECO:0000256" key="3">
    <source>
        <dbReference type="ARBA" id="ARBA00023082"/>
    </source>
</evidence>
<dbReference type="NCBIfam" id="TIGR02984">
    <property type="entry name" value="Sig-70_plancto1"/>
    <property type="match status" value="1"/>
</dbReference>
<dbReference type="GO" id="GO:0016987">
    <property type="term" value="F:sigma factor activity"/>
    <property type="evidence" value="ECO:0007669"/>
    <property type="project" value="UniProtKB-KW"/>
</dbReference>
<dbReference type="SUPFAM" id="SSF88946">
    <property type="entry name" value="Sigma2 domain of RNA polymerase sigma factors"/>
    <property type="match status" value="1"/>
</dbReference>
<dbReference type="GO" id="GO:0003677">
    <property type="term" value="F:DNA binding"/>
    <property type="evidence" value="ECO:0007669"/>
    <property type="project" value="InterPro"/>
</dbReference>
<reference evidence="7 8" key="1">
    <citation type="submission" date="2019-02" db="EMBL/GenBank/DDBJ databases">
        <title>Deep-cultivation of Planctomycetes and their phenomic and genomic characterization uncovers novel biology.</title>
        <authorList>
            <person name="Wiegand S."/>
            <person name="Jogler M."/>
            <person name="Boedeker C."/>
            <person name="Pinto D."/>
            <person name="Vollmers J."/>
            <person name="Rivas-Marin E."/>
            <person name="Kohn T."/>
            <person name="Peeters S.H."/>
            <person name="Heuer A."/>
            <person name="Rast P."/>
            <person name="Oberbeckmann S."/>
            <person name="Bunk B."/>
            <person name="Jeske O."/>
            <person name="Meyerdierks A."/>
            <person name="Storesund J.E."/>
            <person name="Kallscheuer N."/>
            <person name="Luecker S."/>
            <person name="Lage O.M."/>
            <person name="Pohl T."/>
            <person name="Merkel B.J."/>
            <person name="Hornburger P."/>
            <person name="Mueller R.-W."/>
            <person name="Bruemmer F."/>
            <person name="Labrenz M."/>
            <person name="Spormann A.M."/>
            <person name="Op den Camp H."/>
            <person name="Overmann J."/>
            <person name="Amann R."/>
            <person name="Jetten M.S.M."/>
            <person name="Mascher T."/>
            <person name="Medema M.H."/>
            <person name="Devos D.P."/>
            <person name="Kaster A.-K."/>
            <person name="Ovreas L."/>
            <person name="Rohde M."/>
            <person name="Galperin M.Y."/>
            <person name="Jogler C."/>
        </authorList>
    </citation>
    <scope>NUCLEOTIDE SEQUENCE [LARGE SCALE GENOMIC DNA]</scope>
    <source>
        <strain evidence="7 8">ElP</strain>
    </source>
</reference>
<dbReference type="InterPro" id="IPR014326">
    <property type="entry name" value="RNA_pol_sigma-70_Plancto"/>
</dbReference>
<feature type="domain" description="RNA polymerase sigma factor 70 region 4 type 2" evidence="6">
    <location>
        <begin position="148"/>
        <end position="199"/>
    </location>
</feature>
<feature type="domain" description="RNA polymerase sigma-70 region 2" evidence="5">
    <location>
        <begin position="33"/>
        <end position="98"/>
    </location>
</feature>
<dbReference type="OrthoDB" id="265297at2"/>
<comment type="similarity">
    <text evidence="1">Belongs to the sigma-70 factor family. ECF subfamily.</text>
</comment>
<dbReference type="Pfam" id="PF08281">
    <property type="entry name" value="Sigma70_r4_2"/>
    <property type="match status" value="1"/>
</dbReference>
<evidence type="ECO:0000256" key="4">
    <source>
        <dbReference type="ARBA" id="ARBA00023163"/>
    </source>
</evidence>
<dbReference type="EMBL" id="CP036426">
    <property type="protein sequence ID" value="QDV37113.1"/>
    <property type="molecule type" value="Genomic_DNA"/>
</dbReference>
<accession>A0A518H8C9</accession>
<dbReference type="InterPro" id="IPR013324">
    <property type="entry name" value="RNA_pol_sigma_r3/r4-like"/>
</dbReference>
<dbReference type="PANTHER" id="PTHR43133">
    <property type="entry name" value="RNA POLYMERASE ECF-TYPE SIGMA FACTO"/>
    <property type="match status" value="1"/>
</dbReference>
<dbReference type="SUPFAM" id="SSF88659">
    <property type="entry name" value="Sigma3 and sigma4 domains of RNA polymerase sigma factors"/>
    <property type="match status" value="1"/>
</dbReference>
<evidence type="ECO:0000256" key="2">
    <source>
        <dbReference type="ARBA" id="ARBA00023015"/>
    </source>
</evidence>
<keyword evidence="4" id="KW-0804">Transcription</keyword>
<dbReference type="GO" id="GO:0006352">
    <property type="term" value="P:DNA-templated transcription initiation"/>
    <property type="evidence" value="ECO:0007669"/>
    <property type="project" value="InterPro"/>
</dbReference>
<evidence type="ECO:0000313" key="8">
    <source>
        <dbReference type="Proteomes" id="UP000317835"/>
    </source>
</evidence>
<dbReference type="InterPro" id="IPR013325">
    <property type="entry name" value="RNA_pol_sigma_r2"/>
</dbReference>
<dbReference type="Gene3D" id="1.10.10.10">
    <property type="entry name" value="Winged helix-like DNA-binding domain superfamily/Winged helix DNA-binding domain"/>
    <property type="match status" value="1"/>
</dbReference>
<sequence length="207" mass="23935">MLDPQSEPDGRLSLLDCARTGDVEALGRLLELYRDDLAMLARYQVGARLRGKVDPSDLVQETFLEAHRDFNQFRGATEREFAAWLRRILAANLANLIRHYFGTQRRDMNLERELIDSFSELSRISDRGLMARQETPSQHASRREQAVILADALRDLSEDYREVIVLRHLEGLSFPEIARRMDRSEDSVKKLWARALARLRRGMKATP</sequence>
<dbReference type="Proteomes" id="UP000317835">
    <property type="component" value="Chromosome"/>
</dbReference>
<gene>
    <name evidence="7" type="primary">rpoE_4</name>
    <name evidence="7" type="ORF">ElP_50460</name>
</gene>
<name>A0A518H8C9_9BACT</name>
<evidence type="ECO:0000259" key="5">
    <source>
        <dbReference type="Pfam" id="PF04542"/>
    </source>
</evidence>
<dbReference type="KEGG" id="tpla:ElP_50460"/>
<keyword evidence="2" id="KW-0805">Transcription regulation</keyword>
<evidence type="ECO:0000313" key="7">
    <source>
        <dbReference type="EMBL" id="QDV37113.1"/>
    </source>
</evidence>
<dbReference type="InterPro" id="IPR007627">
    <property type="entry name" value="RNA_pol_sigma70_r2"/>
</dbReference>
<protein>
    <submittedName>
        <fullName evidence="7">ECF RNA polymerase sigma-E factor</fullName>
    </submittedName>
</protein>
<proteinExistence type="inferred from homology"/>
<dbReference type="InterPro" id="IPR039425">
    <property type="entry name" value="RNA_pol_sigma-70-like"/>
</dbReference>